<gene>
    <name evidence="2" type="ORF">LSH36_32g08060</name>
</gene>
<feature type="compositionally biased region" description="Polar residues" evidence="1">
    <location>
        <begin position="252"/>
        <end position="274"/>
    </location>
</feature>
<feature type="region of interest" description="Disordered" evidence="1">
    <location>
        <begin position="65"/>
        <end position="84"/>
    </location>
</feature>
<feature type="region of interest" description="Disordered" evidence="1">
    <location>
        <begin position="245"/>
        <end position="274"/>
    </location>
</feature>
<keyword evidence="3" id="KW-1185">Reference proteome</keyword>
<comment type="caution">
    <text evidence="2">The sequence shown here is derived from an EMBL/GenBank/DDBJ whole genome shotgun (WGS) entry which is preliminary data.</text>
</comment>
<sequence>MYPSQMMDVYDGCYCCPKPSPSDVNQSAMDLDSALSELGMLSTVTDSRKQYLREQELRFRQSSLCPRNRNHSEPSITGAGTPANSPTKGMYRIIHLNSQFVTSLSTGLATFTQPSTSASSSSLSSSPSLPTSSLLRKPIMKNSTACECLDFGEKYRQEELEQDSRAHRLSRLKLSRMKRFRKPYELPWRQSLEKTYGTVTSTYCPMTMSSPYTSVNSTYSHMSCSLSQSQYSSVGTSFFEMVPDKSHADPKISSSNCSTPEKTQHGNSQQACVTRSKSLDDLDVTKLQLAECENQNFIVQRKEIDTVSQHLQDLHVME</sequence>
<name>A0AAD9KAF8_9ANNE</name>
<reference evidence="2" key="1">
    <citation type="journal article" date="2023" name="Mol. Biol. Evol.">
        <title>Third-Generation Sequencing Reveals the Adaptive Role of the Epigenome in Three Deep-Sea Polychaetes.</title>
        <authorList>
            <person name="Perez M."/>
            <person name="Aroh O."/>
            <person name="Sun Y."/>
            <person name="Lan Y."/>
            <person name="Juniper S.K."/>
            <person name="Young C.R."/>
            <person name="Angers B."/>
            <person name="Qian P.Y."/>
        </authorList>
    </citation>
    <scope>NUCLEOTIDE SEQUENCE</scope>
    <source>
        <strain evidence="2">P08H-3</strain>
    </source>
</reference>
<accession>A0AAD9KAF8</accession>
<evidence type="ECO:0000313" key="3">
    <source>
        <dbReference type="Proteomes" id="UP001208570"/>
    </source>
</evidence>
<dbReference type="AlphaFoldDB" id="A0AAD9KAF8"/>
<proteinExistence type="predicted"/>
<feature type="region of interest" description="Disordered" evidence="1">
    <location>
        <begin position="115"/>
        <end position="134"/>
    </location>
</feature>
<evidence type="ECO:0000313" key="2">
    <source>
        <dbReference type="EMBL" id="KAK2167055.1"/>
    </source>
</evidence>
<protein>
    <submittedName>
        <fullName evidence="2">Uncharacterized protein</fullName>
    </submittedName>
</protein>
<evidence type="ECO:0000256" key="1">
    <source>
        <dbReference type="SAM" id="MobiDB-lite"/>
    </source>
</evidence>
<organism evidence="2 3">
    <name type="scientific">Paralvinella palmiformis</name>
    <dbReference type="NCBI Taxonomy" id="53620"/>
    <lineage>
        <taxon>Eukaryota</taxon>
        <taxon>Metazoa</taxon>
        <taxon>Spiralia</taxon>
        <taxon>Lophotrochozoa</taxon>
        <taxon>Annelida</taxon>
        <taxon>Polychaeta</taxon>
        <taxon>Sedentaria</taxon>
        <taxon>Canalipalpata</taxon>
        <taxon>Terebellida</taxon>
        <taxon>Terebelliformia</taxon>
        <taxon>Alvinellidae</taxon>
        <taxon>Paralvinella</taxon>
    </lineage>
</organism>
<dbReference type="Proteomes" id="UP001208570">
    <property type="component" value="Unassembled WGS sequence"/>
</dbReference>
<dbReference type="EMBL" id="JAODUP010000032">
    <property type="protein sequence ID" value="KAK2167055.1"/>
    <property type="molecule type" value="Genomic_DNA"/>
</dbReference>